<evidence type="ECO:0000313" key="2">
    <source>
        <dbReference type="EMBL" id="SPQ18569.1"/>
    </source>
</evidence>
<dbReference type="EMBL" id="OUUZ01000001">
    <property type="protein sequence ID" value="SPQ18569.1"/>
    <property type="molecule type" value="Genomic_DNA"/>
</dbReference>
<dbReference type="Proteomes" id="UP000289323">
    <property type="component" value="Unassembled WGS sequence"/>
</dbReference>
<protein>
    <submittedName>
        <fullName evidence="2">E7060898-93da-4a47-9510-51cf813afd02</fullName>
    </submittedName>
</protein>
<accession>A0A3S4AIU2</accession>
<sequence length="257" mass="28965">MATKRAPGTCRAEEGKISLADLPYEMQRAIFDAATGPEIIFMRIKNNVVSVSAPIHKGLALACRLSREIYLKSKVLSRFGSRRYWVDPDRDLFYLDDGDPIPRAQRPDWHSRPASRLKGDIFDPSVLRHVAVDLEYMGSYPFCHFPLIRIWTLFPKLEAIHIFVPKGPPQTPAVKARPGTLRLEPIPSTLVVAAPRHDKELWLAVRYQVRKVCTRILETEHGWNGRTVPQVVGHLTSLWNQPPEDSNGTEGSNGAEG</sequence>
<dbReference type="AlphaFoldDB" id="A0A3S4AIU2"/>
<name>A0A3S4AIU2_9PEZI</name>
<evidence type="ECO:0000256" key="1">
    <source>
        <dbReference type="SAM" id="MobiDB-lite"/>
    </source>
</evidence>
<feature type="region of interest" description="Disordered" evidence="1">
    <location>
        <begin position="237"/>
        <end position="257"/>
    </location>
</feature>
<proteinExistence type="predicted"/>
<reference evidence="2 3" key="1">
    <citation type="submission" date="2018-04" db="EMBL/GenBank/DDBJ databases">
        <authorList>
            <person name="Huttner S."/>
            <person name="Dainat J."/>
        </authorList>
    </citation>
    <scope>NUCLEOTIDE SEQUENCE [LARGE SCALE GENOMIC DNA]</scope>
</reference>
<gene>
    <name evidence="2" type="ORF">TT172_LOCUS988</name>
</gene>
<organism evidence="2 3">
    <name type="scientific">Thermothielavioides terrestris</name>
    <dbReference type="NCBI Taxonomy" id="2587410"/>
    <lineage>
        <taxon>Eukaryota</taxon>
        <taxon>Fungi</taxon>
        <taxon>Dikarya</taxon>
        <taxon>Ascomycota</taxon>
        <taxon>Pezizomycotina</taxon>
        <taxon>Sordariomycetes</taxon>
        <taxon>Sordariomycetidae</taxon>
        <taxon>Sordariales</taxon>
        <taxon>Chaetomiaceae</taxon>
        <taxon>Thermothielavioides</taxon>
    </lineage>
</organism>
<evidence type="ECO:0000313" key="3">
    <source>
        <dbReference type="Proteomes" id="UP000289323"/>
    </source>
</evidence>